<dbReference type="AlphaFoldDB" id="A0A8J2HK73"/>
<organism evidence="1 2">
    <name type="scientific">Cotesia congregata</name>
    <name type="common">Parasitoid wasp</name>
    <name type="synonym">Apanteles congregatus</name>
    <dbReference type="NCBI Taxonomy" id="51543"/>
    <lineage>
        <taxon>Eukaryota</taxon>
        <taxon>Metazoa</taxon>
        <taxon>Ecdysozoa</taxon>
        <taxon>Arthropoda</taxon>
        <taxon>Hexapoda</taxon>
        <taxon>Insecta</taxon>
        <taxon>Pterygota</taxon>
        <taxon>Neoptera</taxon>
        <taxon>Endopterygota</taxon>
        <taxon>Hymenoptera</taxon>
        <taxon>Apocrita</taxon>
        <taxon>Ichneumonoidea</taxon>
        <taxon>Braconidae</taxon>
        <taxon>Microgastrinae</taxon>
        <taxon>Cotesia</taxon>
    </lineage>
</organism>
<name>A0A8J2HK73_COTCN</name>
<dbReference type="OrthoDB" id="5953030at2759"/>
<comment type="caution">
    <text evidence="1">The sequence shown here is derived from an EMBL/GenBank/DDBJ whole genome shotgun (WGS) entry which is preliminary data.</text>
</comment>
<sequence length="120" mass="13645">MATICYCTYTLCQGLIIPVMGISTGKLGRLNRLATKKNNVNFKIPNFATTHYEGAFVITAIRLWQELPSDINNSKLIFYLHSFCETYLDIISDIKAHTSYTWIQQDGHCETAVKVHNLKT</sequence>
<evidence type="ECO:0000313" key="2">
    <source>
        <dbReference type="Proteomes" id="UP000786811"/>
    </source>
</evidence>
<proteinExistence type="predicted"/>
<evidence type="ECO:0000313" key="1">
    <source>
        <dbReference type="EMBL" id="CAG5100229.1"/>
    </source>
</evidence>
<accession>A0A8J2HK73</accession>
<dbReference type="EMBL" id="CAJNRD030001122">
    <property type="protein sequence ID" value="CAG5100229.1"/>
    <property type="molecule type" value="Genomic_DNA"/>
</dbReference>
<keyword evidence="2" id="KW-1185">Reference proteome</keyword>
<dbReference type="Proteomes" id="UP000786811">
    <property type="component" value="Unassembled WGS sequence"/>
</dbReference>
<protein>
    <submittedName>
        <fullName evidence="1">Uncharacterized protein</fullName>
    </submittedName>
</protein>
<reference evidence="1" key="1">
    <citation type="submission" date="2021-04" db="EMBL/GenBank/DDBJ databases">
        <authorList>
            <person name="Chebbi M.A.C M."/>
        </authorList>
    </citation>
    <scope>NUCLEOTIDE SEQUENCE</scope>
</reference>
<gene>
    <name evidence="1" type="ORF">HICCMSTLAB_LOCUS9449</name>
</gene>